<dbReference type="PANTHER" id="PTHR31635">
    <property type="entry name" value="REVERSE TRANSCRIPTASE DOMAIN-CONTAINING PROTEIN-RELATED"/>
    <property type="match status" value="1"/>
</dbReference>
<dbReference type="STRING" id="3818.A0A445AKR8"/>
<dbReference type="Proteomes" id="UP000289738">
    <property type="component" value="Chromosome B02"/>
</dbReference>
<dbReference type="AlphaFoldDB" id="A0A445AKR8"/>
<reference evidence="1 2" key="1">
    <citation type="submission" date="2019-01" db="EMBL/GenBank/DDBJ databases">
        <title>Sequencing of cultivated peanut Arachis hypogaea provides insights into genome evolution and oil improvement.</title>
        <authorList>
            <person name="Chen X."/>
        </authorList>
    </citation>
    <scope>NUCLEOTIDE SEQUENCE [LARGE SCALE GENOMIC DNA]</scope>
    <source>
        <strain evidence="2">cv. Fuhuasheng</strain>
        <tissue evidence="1">Leaves</tissue>
    </source>
</reference>
<keyword evidence="2" id="KW-1185">Reference proteome</keyword>
<evidence type="ECO:0000313" key="1">
    <source>
        <dbReference type="EMBL" id="RYR27041.1"/>
    </source>
</evidence>
<sequence length="347" mass="40755">MMGEKNRRRKIPHKFIFEECWLSNEECEKTVEEAWKGKQGLIQGRIACCGKELDKWGNRLFGDIQKKIRKLQSKLQHLNTIKQEEGVILQIKEAEADLDEALKEEEIWWAQRSQTNWLRHGDQNSRFFHQKASKRKSRNWVKAIKNDARVTHEEEEKIEVVMVEYFDNIFRSEGMEEARQAADVVKNRVDTEKREFLNQPFTVEEVTQALKQMHPTKAQGLDGVPALFYQKMWRIVGYDITNYVLNILNHEADPSPINSTHIYMIPKIKNPRYAKDFRPISLFNVVFKLVTKTITNRLKQIFSGIVGEFQSTFVQDRLITDNGFVAFKIFHYMKKKVTGQKGTLDSN</sequence>
<dbReference type="PANTHER" id="PTHR31635:SF196">
    <property type="entry name" value="REVERSE TRANSCRIPTASE DOMAIN-CONTAINING PROTEIN-RELATED"/>
    <property type="match status" value="1"/>
</dbReference>
<accession>A0A445AKR8</accession>
<comment type="caution">
    <text evidence="1">The sequence shown here is derived from an EMBL/GenBank/DDBJ whole genome shotgun (WGS) entry which is preliminary data.</text>
</comment>
<name>A0A445AKR8_ARAHY</name>
<dbReference type="EMBL" id="SDMP01000012">
    <property type="protein sequence ID" value="RYR27041.1"/>
    <property type="molecule type" value="Genomic_DNA"/>
</dbReference>
<gene>
    <name evidence="1" type="ORF">Ahy_B02g061367</name>
</gene>
<organism evidence="1 2">
    <name type="scientific">Arachis hypogaea</name>
    <name type="common">Peanut</name>
    <dbReference type="NCBI Taxonomy" id="3818"/>
    <lineage>
        <taxon>Eukaryota</taxon>
        <taxon>Viridiplantae</taxon>
        <taxon>Streptophyta</taxon>
        <taxon>Embryophyta</taxon>
        <taxon>Tracheophyta</taxon>
        <taxon>Spermatophyta</taxon>
        <taxon>Magnoliopsida</taxon>
        <taxon>eudicotyledons</taxon>
        <taxon>Gunneridae</taxon>
        <taxon>Pentapetalae</taxon>
        <taxon>rosids</taxon>
        <taxon>fabids</taxon>
        <taxon>Fabales</taxon>
        <taxon>Fabaceae</taxon>
        <taxon>Papilionoideae</taxon>
        <taxon>50 kb inversion clade</taxon>
        <taxon>dalbergioids sensu lato</taxon>
        <taxon>Dalbergieae</taxon>
        <taxon>Pterocarpus clade</taxon>
        <taxon>Arachis</taxon>
    </lineage>
</organism>
<proteinExistence type="predicted"/>
<evidence type="ECO:0000313" key="2">
    <source>
        <dbReference type="Proteomes" id="UP000289738"/>
    </source>
</evidence>
<dbReference type="SUPFAM" id="SSF56672">
    <property type="entry name" value="DNA/RNA polymerases"/>
    <property type="match status" value="1"/>
</dbReference>
<protein>
    <recommendedName>
        <fullName evidence="3">Reverse transcriptase domain-containing protein</fullName>
    </recommendedName>
</protein>
<dbReference type="InterPro" id="IPR043502">
    <property type="entry name" value="DNA/RNA_pol_sf"/>
</dbReference>
<evidence type="ECO:0008006" key="3">
    <source>
        <dbReference type="Google" id="ProtNLM"/>
    </source>
</evidence>